<evidence type="ECO:0000256" key="4">
    <source>
        <dbReference type="SAM" id="SignalP"/>
    </source>
</evidence>
<name>A0ABQ9EW21_TEGGR</name>
<evidence type="ECO:0000256" key="1">
    <source>
        <dbReference type="ARBA" id="ARBA00007469"/>
    </source>
</evidence>
<dbReference type="Proteomes" id="UP001217089">
    <property type="component" value="Unassembled WGS sequence"/>
</dbReference>
<evidence type="ECO:0000256" key="2">
    <source>
        <dbReference type="RuleBase" id="RU004328"/>
    </source>
</evidence>
<dbReference type="Gene3D" id="3.90.730.10">
    <property type="entry name" value="Ribonuclease T2-like"/>
    <property type="match status" value="1"/>
</dbReference>
<evidence type="ECO:0000313" key="5">
    <source>
        <dbReference type="EMBL" id="KAJ8309395.1"/>
    </source>
</evidence>
<feature type="chain" id="PRO_5047482639" evidence="4">
    <location>
        <begin position="18"/>
        <end position="237"/>
    </location>
</feature>
<sequence length="237" mass="27093">MAWIWVLLSLIPYVISAASWDLFIFAQEWPPAVCIQGEMEETFSQFTKKQKQPTLRGTEGPTSCNNSWHFSVKPIQVLFLHLYHVSYSFTLDRVSFREHEWDKHGTCATSLPTTADEHKYFSTALKINDNFNALKLLNKHGIIPSKTASYNHTKQHVIYEVEICLDKQTLKPVSCYPSENESGKRSVSVVEMLQKRHHHHSGPPQSDCPKSDPIYYPPIPGVDPELVGRRDIDVSVL</sequence>
<dbReference type="PANTHER" id="PTHR11240:SF22">
    <property type="entry name" value="RIBONUCLEASE T2"/>
    <property type="match status" value="1"/>
</dbReference>
<evidence type="ECO:0000256" key="3">
    <source>
        <dbReference type="SAM" id="MobiDB-lite"/>
    </source>
</evidence>
<dbReference type="InterPro" id="IPR036430">
    <property type="entry name" value="RNase_T2-like_sf"/>
</dbReference>
<feature type="region of interest" description="Disordered" evidence="3">
    <location>
        <begin position="194"/>
        <end position="214"/>
    </location>
</feature>
<dbReference type="Pfam" id="PF00445">
    <property type="entry name" value="Ribonuclease_T2"/>
    <property type="match status" value="1"/>
</dbReference>
<comment type="similarity">
    <text evidence="1 2">Belongs to the RNase T2 family.</text>
</comment>
<comment type="caution">
    <text evidence="5">The sequence shown here is derived from an EMBL/GenBank/DDBJ whole genome shotgun (WGS) entry which is preliminary data.</text>
</comment>
<keyword evidence="6" id="KW-1185">Reference proteome</keyword>
<accession>A0ABQ9EW21</accession>
<feature type="signal peptide" evidence="4">
    <location>
        <begin position="1"/>
        <end position="17"/>
    </location>
</feature>
<proteinExistence type="inferred from homology"/>
<evidence type="ECO:0000313" key="6">
    <source>
        <dbReference type="Proteomes" id="UP001217089"/>
    </source>
</evidence>
<reference evidence="5 6" key="1">
    <citation type="submission" date="2022-12" db="EMBL/GenBank/DDBJ databases">
        <title>Chromosome-level genome of Tegillarca granosa.</title>
        <authorList>
            <person name="Kim J."/>
        </authorList>
    </citation>
    <scope>NUCLEOTIDE SEQUENCE [LARGE SCALE GENOMIC DNA]</scope>
    <source>
        <strain evidence="5">Teg-2019</strain>
        <tissue evidence="5">Adductor muscle</tissue>
    </source>
</reference>
<dbReference type="SUPFAM" id="SSF55895">
    <property type="entry name" value="Ribonuclease Rh-like"/>
    <property type="match status" value="1"/>
</dbReference>
<protein>
    <submittedName>
        <fullName evidence="5">Uncharacterized protein</fullName>
    </submittedName>
</protein>
<dbReference type="PROSITE" id="PS00531">
    <property type="entry name" value="RNASE_T2_2"/>
    <property type="match status" value="1"/>
</dbReference>
<dbReference type="PANTHER" id="PTHR11240">
    <property type="entry name" value="RIBONUCLEASE T2"/>
    <property type="match status" value="1"/>
</dbReference>
<dbReference type="EMBL" id="JARBDR010000657">
    <property type="protein sequence ID" value="KAJ8309395.1"/>
    <property type="molecule type" value="Genomic_DNA"/>
</dbReference>
<dbReference type="InterPro" id="IPR033130">
    <property type="entry name" value="RNase_T2_His_AS_2"/>
</dbReference>
<keyword evidence="4" id="KW-0732">Signal</keyword>
<gene>
    <name evidence="5" type="ORF">KUTeg_014269</name>
</gene>
<organism evidence="5 6">
    <name type="scientific">Tegillarca granosa</name>
    <name type="common">Malaysian cockle</name>
    <name type="synonym">Anadara granosa</name>
    <dbReference type="NCBI Taxonomy" id="220873"/>
    <lineage>
        <taxon>Eukaryota</taxon>
        <taxon>Metazoa</taxon>
        <taxon>Spiralia</taxon>
        <taxon>Lophotrochozoa</taxon>
        <taxon>Mollusca</taxon>
        <taxon>Bivalvia</taxon>
        <taxon>Autobranchia</taxon>
        <taxon>Pteriomorphia</taxon>
        <taxon>Arcoida</taxon>
        <taxon>Arcoidea</taxon>
        <taxon>Arcidae</taxon>
        <taxon>Tegillarca</taxon>
    </lineage>
</organism>
<dbReference type="InterPro" id="IPR001568">
    <property type="entry name" value="RNase_T2-like"/>
</dbReference>